<dbReference type="EMBL" id="MN740631">
    <property type="protein sequence ID" value="QHU36737.1"/>
    <property type="molecule type" value="Genomic_DNA"/>
</dbReference>
<keyword evidence="1" id="KW-0472">Membrane</keyword>
<keyword evidence="1" id="KW-0812">Transmembrane</keyword>
<reference evidence="2" key="1">
    <citation type="journal article" date="2020" name="Nature">
        <title>Giant virus diversity and host interactions through global metagenomics.</title>
        <authorList>
            <person name="Schulz F."/>
            <person name="Roux S."/>
            <person name="Paez-Espino D."/>
            <person name="Jungbluth S."/>
            <person name="Walsh D.A."/>
            <person name="Denef V.J."/>
            <person name="McMahon K.D."/>
            <person name="Konstantinidis K.T."/>
            <person name="Eloe-Fadrosh E.A."/>
            <person name="Kyrpides N.C."/>
            <person name="Woyke T."/>
        </authorList>
    </citation>
    <scope>NUCLEOTIDE SEQUENCE</scope>
    <source>
        <strain evidence="2">GVMAG-S-1035124-57</strain>
    </source>
</reference>
<accession>A0A6C0M1B2</accession>
<evidence type="ECO:0008006" key="3">
    <source>
        <dbReference type="Google" id="ProtNLM"/>
    </source>
</evidence>
<name>A0A6C0M1B2_9ZZZZ</name>
<keyword evidence="1" id="KW-1133">Transmembrane helix</keyword>
<protein>
    <recommendedName>
        <fullName evidence="3">CPW-WPC domain-containing protein</fullName>
    </recommendedName>
</protein>
<feature type="transmembrane region" description="Helical" evidence="1">
    <location>
        <begin position="20"/>
        <end position="40"/>
    </location>
</feature>
<dbReference type="AlphaFoldDB" id="A0A6C0M1B2"/>
<evidence type="ECO:0000256" key="1">
    <source>
        <dbReference type="SAM" id="Phobius"/>
    </source>
</evidence>
<organism evidence="2">
    <name type="scientific">viral metagenome</name>
    <dbReference type="NCBI Taxonomy" id="1070528"/>
    <lineage>
        <taxon>unclassified sequences</taxon>
        <taxon>metagenomes</taxon>
        <taxon>organismal metagenomes</taxon>
    </lineage>
</organism>
<sequence>MDSGQGSSSFFSSLNFQRIVILIAIIMLIVSLVFIGHALYKQSTDVSWPPKTLKCPDYYSWNGTKCVAPNPTHHAANKCEYNGIPGGTQGAPTCPTE</sequence>
<evidence type="ECO:0000313" key="2">
    <source>
        <dbReference type="EMBL" id="QHU36737.1"/>
    </source>
</evidence>
<proteinExistence type="predicted"/>